<dbReference type="PROSITE" id="PS01148">
    <property type="entry name" value="UPF0033"/>
    <property type="match status" value="1"/>
</dbReference>
<dbReference type="SUPFAM" id="SSF64307">
    <property type="entry name" value="SirA-like"/>
    <property type="match status" value="1"/>
</dbReference>
<protein>
    <submittedName>
        <fullName evidence="3">Preprotein translocase subunit TatB</fullName>
    </submittedName>
</protein>
<evidence type="ECO:0000259" key="2">
    <source>
        <dbReference type="PROSITE" id="PS01148"/>
    </source>
</evidence>
<name>A0A7V5K2X8_9BACT</name>
<accession>A0A7V5K2X8</accession>
<dbReference type="Gene3D" id="3.30.110.40">
    <property type="entry name" value="TusA-like domain"/>
    <property type="match status" value="1"/>
</dbReference>
<organism evidence="3">
    <name type="scientific">Thermodesulfobacterium geofontis</name>
    <dbReference type="NCBI Taxonomy" id="1295609"/>
    <lineage>
        <taxon>Bacteria</taxon>
        <taxon>Pseudomonadati</taxon>
        <taxon>Thermodesulfobacteriota</taxon>
        <taxon>Thermodesulfobacteria</taxon>
        <taxon>Thermodesulfobacteriales</taxon>
        <taxon>Thermodesulfobacteriaceae</taxon>
        <taxon>Thermodesulfobacterium</taxon>
    </lineage>
</organism>
<comment type="caution">
    <text evidence="3">The sequence shown here is derived from an EMBL/GenBank/DDBJ whole genome shotgun (WGS) entry which is preliminary data.</text>
</comment>
<dbReference type="PANTHER" id="PTHR33279:SF6">
    <property type="entry name" value="SULFUR CARRIER PROTEIN YEDF-RELATED"/>
    <property type="match status" value="1"/>
</dbReference>
<comment type="similarity">
    <text evidence="1">Belongs to the sulfur carrier protein TusA family.</text>
</comment>
<reference evidence="3" key="1">
    <citation type="journal article" date="2020" name="mSystems">
        <title>Genome- and Community-Level Interaction Insights into Carbon Utilization and Element Cycling Functions of Hydrothermarchaeota in Hydrothermal Sediment.</title>
        <authorList>
            <person name="Zhou Z."/>
            <person name="Liu Y."/>
            <person name="Xu W."/>
            <person name="Pan J."/>
            <person name="Luo Z.H."/>
            <person name="Li M."/>
        </authorList>
    </citation>
    <scope>NUCLEOTIDE SEQUENCE [LARGE SCALE GENOMIC DNA]</scope>
    <source>
        <strain evidence="3">SpSt-1011</strain>
    </source>
</reference>
<dbReference type="CDD" id="cd03421">
    <property type="entry name" value="SirA_like_N"/>
    <property type="match status" value="1"/>
</dbReference>
<evidence type="ECO:0000256" key="1">
    <source>
        <dbReference type="ARBA" id="ARBA00008984"/>
    </source>
</evidence>
<gene>
    <name evidence="3" type="ORF">ENL62_02485</name>
</gene>
<dbReference type="PANTHER" id="PTHR33279">
    <property type="entry name" value="SULFUR CARRIER PROTEIN YEDF-RELATED"/>
    <property type="match status" value="1"/>
</dbReference>
<sequence>MVEVVDARGLSCPEPVLRTLEAIKALEKGELEIWVDNPTARENVIRAAKSLGWEVAEIKELPDSFKVVIRKS</sequence>
<dbReference type="EMBL" id="DRUQ01000158">
    <property type="protein sequence ID" value="HHH86419.1"/>
    <property type="molecule type" value="Genomic_DNA"/>
</dbReference>
<dbReference type="AlphaFoldDB" id="A0A7V5K2X8"/>
<proteinExistence type="inferred from homology"/>
<feature type="domain" description="UPF0033" evidence="2">
    <location>
        <begin position="5"/>
        <end position="29"/>
    </location>
</feature>
<dbReference type="InterPro" id="IPR036868">
    <property type="entry name" value="TusA-like_sf"/>
</dbReference>
<dbReference type="InterPro" id="IPR001455">
    <property type="entry name" value="TusA-like"/>
</dbReference>
<dbReference type="Pfam" id="PF01206">
    <property type="entry name" value="TusA"/>
    <property type="match status" value="1"/>
</dbReference>
<evidence type="ECO:0000313" key="3">
    <source>
        <dbReference type="EMBL" id="HHH86419.1"/>
    </source>
</evidence>